<dbReference type="GO" id="GO:0001228">
    <property type="term" value="F:DNA-binding transcription activator activity, RNA polymerase II-specific"/>
    <property type="evidence" value="ECO:0007669"/>
    <property type="project" value="TreeGrafter"/>
</dbReference>
<comment type="caution">
    <text evidence="6">The sequence shown here is derived from an EMBL/GenBank/DDBJ whole genome shotgun (WGS) entry which is preliminary data.</text>
</comment>
<evidence type="ECO:0000256" key="4">
    <source>
        <dbReference type="PROSITE-ProRule" id="PRU00267"/>
    </source>
</evidence>
<evidence type="ECO:0000256" key="1">
    <source>
        <dbReference type="ARBA" id="ARBA00023015"/>
    </source>
</evidence>
<dbReference type="CDD" id="cd01389">
    <property type="entry name" value="HMG-box_ROX1-like"/>
    <property type="match status" value="1"/>
</dbReference>
<dbReference type="GO" id="GO:0005634">
    <property type="term" value="C:nucleus"/>
    <property type="evidence" value="ECO:0007669"/>
    <property type="project" value="UniProtKB-UniRule"/>
</dbReference>
<dbReference type="PROSITE" id="PS50118">
    <property type="entry name" value="HMG_BOX_2"/>
    <property type="match status" value="1"/>
</dbReference>
<dbReference type="EMBL" id="MU864567">
    <property type="protein sequence ID" value="KAK4183207.1"/>
    <property type="molecule type" value="Genomic_DNA"/>
</dbReference>
<reference evidence="6" key="1">
    <citation type="journal article" date="2023" name="Mol. Phylogenet. Evol.">
        <title>Genome-scale phylogeny and comparative genomics of the fungal order Sordariales.</title>
        <authorList>
            <person name="Hensen N."/>
            <person name="Bonometti L."/>
            <person name="Westerberg I."/>
            <person name="Brannstrom I.O."/>
            <person name="Guillou S."/>
            <person name="Cros-Aarteil S."/>
            <person name="Calhoun S."/>
            <person name="Haridas S."/>
            <person name="Kuo A."/>
            <person name="Mondo S."/>
            <person name="Pangilinan J."/>
            <person name="Riley R."/>
            <person name="LaButti K."/>
            <person name="Andreopoulos B."/>
            <person name="Lipzen A."/>
            <person name="Chen C."/>
            <person name="Yan M."/>
            <person name="Daum C."/>
            <person name="Ng V."/>
            <person name="Clum A."/>
            <person name="Steindorff A."/>
            <person name="Ohm R.A."/>
            <person name="Martin F."/>
            <person name="Silar P."/>
            <person name="Natvig D.O."/>
            <person name="Lalanne C."/>
            <person name="Gautier V."/>
            <person name="Ament-Velasquez S.L."/>
            <person name="Kruys A."/>
            <person name="Hutchinson M.I."/>
            <person name="Powell A.J."/>
            <person name="Barry K."/>
            <person name="Miller A.N."/>
            <person name="Grigoriev I.V."/>
            <person name="Debuchy R."/>
            <person name="Gladieux P."/>
            <person name="Hiltunen Thoren M."/>
            <person name="Johannesson H."/>
        </authorList>
    </citation>
    <scope>NUCLEOTIDE SEQUENCE</scope>
    <source>
        <strain evidence="6">PSN309</strain>
    </source>
</reference>
<organism evidence="6 7">
    <name type="scientific">Podospora australis</name>
    <dbReference type="NCBI Taxonomy" id="1536484"/>
    <lineage>
        <taxon>Eukaryota</taxon>
        <taxon>Fungi</taxon>
        <taxon>Dikarya</taxon>
        <taxon>Ascomycota</taxon>
        <taxon>Pezizomycotina</taxon>
        <taxon>Sordariomycetes</taxon>
        <taxon>Sordariomycetidae</taxon>
        <taxon>Sordariales</taxon>
        <taxon>Podosporaceae</taxon>
        <taxon>Podospora</taxon>
    </lineage>
</organism>
<keyword evidence="1" id="KW-0805">Transcription regulation</keyword>
<dbReference type="AlphaFoldDB" id="A0AAN6WMW2"/>
<keyword evidence="2 4" id="KW-0238">DNA-binding</keyword>
<evidence type="ECO:0000313" key="6">
    <source>
        <dbReference type="EMBL" id="KAK4183207.1"/>
    </source>
</evidence>
<dbReference type="PANTHER" id="PTHR10270">
    <property type="entry name" value="SOX TRANSCRIPTION FACTOR"/>
    <property type="match status" value="1"/>
</dbReference>
<keyword evidence="4" id="KW-0539">Nucleus</keyword>
<evidence type="ECO:0000256" key="2">
    <source>
        <dbReference type="ARBA" id="ARBA00023125"/>
    </source>
</evidence>
<dbReference type="InterPro" id="IPR050140">
    <property type="entry name" value="SRY-related_HMG-box_TF-like"/>
</dbReference>
<dbReference type="PANTHER" id="PTHR10270:SF161">
    <property type="entry name" value="SEX-DETERMINING REGION Y PROTEIN"/>
    <property type="match status" value="1"/>
</dbReference>
<proteinExistence type="predicted"/>
<keyword evidence="7" id="KW-1185">Reference proteome</keyword>
<dbReference type="InterPro" id="IPR009071">
    <property type="entry name" value="HMG_box_dom"/>
</dbReference>
<dbReference type="GO" id="GO:0030154">
    <property type="term" value="P:cell differentiation"/>
    <property type="evidence" value="ECO:0007669"/>
    <property type="project" value="TreeGrafter"/>
</dbReference>
<dbReference type="GO" id="GO:0000978">
    <property type="term" value="F:RNA polymerase II cis-regulatory region sequence-specific DNA binding"/>
    <property type="evidence" value="ECO:0007669"/>
    <property type="project" value="TreeGrafter"/>
</dbReference>
<evidence type="ECO:0000313" key="7">
    <source>
        <dbReference type="Proteomes" id="UP001302126"/>
    </source>
</evidence>
<dbReference type="Pfam" id="PF00505">
    <property type="entry name" value="HMG_box"/>
    <property type="match status" value="1"/>
</dbReference>
<dbReference type="Proteomes" id="UP001302126">
    <property type="component" value="Unassembled WGS sequence"/>
</dbReference>
<evidence type="ECO:0000259" key="5">
    <source>
        <dbReference type="PROSITE" id="PS50118"/>
    </source>
</evidence>
<evidence type="ECO:0000256" key="3">
    <source>
        <dbReference type="ARBA" id="ARBA00023163"/>
    </source>
</evidence>
<dbReference type="SMART" id="SM00398">
    <property type="entry name" value="HMG"/>
    <property type="match status" value="1"/>
</dbReference>
<gene>
    <name evidence="6" type="ORF">QBC35DRAFT_121145</name>
</gene>
<protein>
    <submittedName>
        <fullName evidence="6">MAT+ sexual cell fertilization-promoting factor encoded by the FPR1 protein</fullName>
    </submittedName>
</protein>
<dbReference type="SUPFAM" id="SSF47095">
    <property type="entry name" value="HMG-box"/>
    <property type="match status" value="1"/>
</dbReference>
<dbReference type="Gene3D" id="1.10.30.10">
    <property type="entry name" value="High mobility group box domain"/>
    <property type="match status" value="1"/>
</dbReference>
<feature type="DNA-binding region" description="HMG box" evidence="4">
    <location>
        <begin position="141"/>
        <end position="209"/>
    </location>
</feature>
<feature type="domain" description="HMG box" evidence="5">
    <location>
        <begin position="141"/>
        <end position="209"/>
    </location>
</feature>
<dbReference type="InterPro" id="IPR036910">
    <property type="entry name" value="HMG_box_dom_sf"/>
</dbReference>
<keyword evidence="3" id="KW-0804">Transcription</keyword>
<reference evidence="6" key="2">
    <citation type="submission" date="2023-05" db="EMBL/GenBank/DDBJ databases">
        <authorList>
            <consortium name="Lawrence Berkeley National Laboratory"/>
            <person name="Steindorff A."/>
            <person name="Hensen N."/>
            <person name="Bonometti L."/>
            <person name="Westerberg I."/>
            <person name="Brannstrom I.O."/>
            <person name="Guillou S."/>
            <person name="Cros-Aarteil S."/>
            <person name="Calhoun S."/>
            <person name="Haridas S."/>
            <person name="Kuo A."/>
            <person name="Mondo S."/>
            <person name="Pangilinan J."/>
            <person name="Riley R."/>
            <person name="Labutti K."/>
            <person name="Andreopoulos B."/>
            <person name="Lipzen A."/>
            <person name="Chen C."/>
            <person name="Yanf M."/>
            <person name="Daum C."/>
            <person name="Ng V."/>
            <person name="Clum A."/>
            <person name="Ohm R."/>
            <person name="Martin F."/>
            <person name="Silar P."/>
            <person name="Natvig D."/>
            <person name="Lalanne C."/>
            <person name="Gautier V."/>
            <person name="Ament-Velasquez S.L."/>
            <person name="Kruys A."/>
            <person name="Hutchinson M.I."/>
            <person name="Powell A.J."/>
            <person name="Barry K."/>
            <person name="Miller A.N."/>
            <person name="Grigoriev I.V."/>
            <person name="Debuchy R."/>
            <person name="Gladieux P."/>
            <person name="Thoren M.H."/>
            <person name="Johannesson H."/>
        </authorList>
    </citation>
    <scope>NUCLEOTIDE SEQUENCE</scope>
    <source>
        <strain evidence="6">PSN309</strain>
    </source>
</reference>
<accession>A0AAN6WMW2</accession>
<name>A0AAN6WMW2_9PEZI</name>
<sequence>MANRYSARQASTIELESEAFHFDFSSLESLPADHNPELTSILTSRYWNHFAIQLGHWNAMKVIIMDSEMFTLMPDHTKFGVLNMMKNFLAADAMYARDADNGHVIILGPRSVMEGSITIVDETAVWDPKKKHLPVIVEEKIRRPPNAYILYRRDRQAYVKASNPSLHNNDISVITGAMWKNESDDVRQYYQTMANKLKDNHMTTHPGYRYVPRKSSEIRRRAARRLRDENSASEQEPVLLRQRGNTSMVIQQLNEQGIRLNSQITQLLPSAQKFLPPLTQPGWTPIHLVPDEMQAAAAAALGSPELVPEVPDLLDTDVGTLTGQLDWTAALDPQMTNEELERIIAGQF</sequence>
<dbReference type="FunFam" id="1.10.30.10:FF:000041">
    <property type="entry name" value="HMG box family protein"/>
    <property type="match status" value="1"/>
</dbReference>